<dbReference type="Pfam" id="PF00582">
    <property type="entry name" value="Usp"/>
    <property type="match status" value="2"/>
</dbReference>
<proteinExistence type="inferred from homology"/>
<comment type="similarity">
    <text evidence="1">Belongs to the universal stress protein A family.</text>
</comment>
<evidence type="ECO:0000313" key="4">
    <source>
        <dbReference type="Proteomes" id="UP000652013"/>
    </source>
</evidence>
<dbReference type="PRINTS" id="PR01438">
    <property type="entry name" value="UNVRSLSTRESS"/>
</dbReference>
<organism evidence="3 4">
    <name type="scientific">Spirilliplanes yamanashiensis</name>
    <dbReference type="NCBI Taxonomy" id="42233"/>
    <lineage>
        <taxon>Bacteria</taxon>
        <taxon>Bacillati</taxon>
        <taxon>Actinomycetota</taxon>
        <taxon>Actinomycetes</taxon>
        <taxon>Micromonosporales</taxon>
        <taxon>Micromonosporaceae</taxon>
        <taxon>Spirilliplanes</taxon>
    </lineage>
</organism>
<reference evidence="3" key="1">
    <citation type="submission" date="2021-01" db="EMBL/GenBank/DDBJ databases">
        <title>Whole genome shotgun sequence of Spirilliplanes yamanashiensis NBRC 15828.</title>
        <authorList>
            <person name="Komaki H."/>
            <person name="Tamura T."/>
        </authorList>
    </citation>
    <scope>NUCLEOTIDE SEQUENCE</scope>
    <source>
        <strain evidence="3">NBRC 15828</strain>
    </source>
</reference>
<keyword evidence="4" id="KW-1185">Reference proteome</keyword>
<dbReference type="PANTHER" id="PTHR46553">
    <property type="entry name" value="ADENINE NUCLEOTIDE ALPHA HYDROLASES-LIKE SUPERFAMILY PROTEIN"/>
    <property type="match status" value="1"/>
</dbReference>
<feature type="domain" description="UspA" evidence="2">
    <location>
        <begin position="5"/>
        <end position="142"/>
    </location>
</feature>
<gene>
    <name evidence="3" type="ORF">Sya03_61020</name>
</gene>
<dbReference type="EMBL" id="BOOY01000046">
    <property type="protein sequence ID" value="GIJ06750.1"/>
    <property type="molecule type" value="Genomic_DNA"/>
</dbReference>
<dbReference type="AlphaFoldDB" id="A0A8J4DN09"/>
<evidence type="ECO:0000259" key="2">
    <source>
        <dbReference type="Pfam" id="PF00582"/>
    </source>
</evidence>
<name>A0A8J4DN09_9ACTN</name>
<evidence type="ECO:0000256" key="1">
    <source>
        <dbReference type="ARBA" id="ARBA00008791"/>
    </source>
</evidence>
<dbReference type="InterPro" id="IPR006015">
    <property type="entry name" value="Universal_stress_UspA"/>
</dbReference>
<feature type="domain" description="UspA" evidence="2">
    <location>
        <begin position="150"/>
        <end position="283"/>
    </location>
</feature>
<sequence length="288" mass="29674">MSASTIIVGYDGSAESRAAAAWALDQAGRTGAPVEFVHALEWPSYAPATRTIGAPPVWPEGEAARHLKGLMDEVVAQAARTSPQVEVRTFTENAPAAATLRDRSEGAAMVVLGSRGHNAVAGIGSVSVAVSAHAHCPVVVVRDGTPPAGPVVVGVDDSDCARLALEFAYRQAAARGTAVHVVRAWKPPAPPLERGPVIAEHLATAERAALDEVTARWRQKVPGVTTTSELVAGHPAQALTAAGERAQLLVVGSRGRGALRGALLGSVSQHLLRHATCPVAVVRATSPS</sequence>
<comment type="caution">
    <text evidence="3">The sequence shown here is derived from an EMBL/GenBank/DDBJ whole genome shotgun (WGS) entry which is preliminary data.</text>
</comment>
<dbReference type="Gene3D" id="3.40.50.620">
    <property type="entry name" value="HUPs"/>
    <property type="match status" value="2"/>
</dbReference>
<dbReference type="InterPro" id="IPR006016">
    <property type="entry name" value="UspA"/>
</dbReference>
<dbReference type="PANTHER" id="PTHR46553:SF3">
    <property type="entry name" value="ADENINE NUCLEOTIDE ALPHA HYDROLASES-LIKE SUPERFAMILY PROTEIN"/>
    <property type="match status" value="1"/>
</dbReference>
<dbReference type="InterPro" id="IPR014729">
    <property type="entry name" value="Rossmann-like_a/b/a_fold"/>
</dbReference>
<accession>A0A8J4DN09</accession>
<protein>
    <submittedName>
        <fullName evidence="3">Universal stress protein</fullName>
    </submittedName>
</protein>
<evidence type="ECO:0000313" key="3">
    <source>
        <dbReference type="EMBL" id="GIJ06750.1"/>
    </source>
</evidence>
<dbReference type="Proteomes" id="UP000652013">
    <property type="component" value="Unassembled WGS sequence"/>
</dbReference>
<dbReference type="SUPFAM" id="SSF52402">
    <property type="entry name" value="Adenine nucleotide alpha hydrolases-like"/>
    <property type="match status" value="2"/>
</dbReference>
<dbReference type="RefSeq" id="WP_203941912.1">
    <property type="nucleotide sequence ID" value="NZ_BAAAGJ010000008.1"/>
</dbReference>